<dbReference type="InterPro" id="IPR018957">
    <property type="entry name" value="Znf_C3HC4_RING-type"/>
</dbReference>
<reference evidence="7 8" key="1">
    <citation type="submission" date="2017-09" db="EMBL/GenBank/DDBJ databases">
        <title>WGS assembly of Aquilegia coerulea Goldsmith.</title>
        <authorList>
            <person name="Hodges S."/>
            <person name="Kramer E."/>
            <person name="Nordborg M."/>
            <person name="Tomkins J."/>
            <person name="Borevitz J."/>
            <person name="Derieg N."/>
            <person name="Yan J."/>
            <person name="Mihaltcheva S."/>
            <person name="Hayes R.D."/>
            <person name="Rokhsar D."/>
        </authorList>
    </citation>
    <scope>NUCLEOTIDE SEQUENCE [LARGE SCALE GENOMIC DNA]</scope>
    <source>
        <strain evidence="8">cv. Goldsmith</strain>
    </source>
</reference>
<keyword evidence="3" id="KW-0862">Zinc</keyword>
<feature type="region of interest" description="Disordered" evidence="5">
    <location>
        <begin position="224"/>
        <end position="281"/>
    </location>
</feature>
<organism evidence="7 8">
    <name type="scientific">Aquilegia coerulea</name>
    <name type="common">Rocky mountain columbine</name>
    <dbReference type="NCBI Taxonomy" id="218851"/>
    <lineage>
        <taxon>Eukaryota</taxon>
        <taxon>Viridiplantae</taxon>
        <taxon>Streptophyta</taxon>
        <taxon>Embryophyta</taxon>
        <taxon>Tracheophyta</taxon>
        <taxon>Spermatophyta</taxon>
        <taxon>Magnoliopsida</taxon>
        <taxon>Ranunculales</taxon>
        <taxon>Ranunculaceae</taxon>
        <taxon>Thalictroideae</taxon>
        <taxon>Aquilegia</taxon>
    </lineage>
</organism>
<evidence type="ECO:0000259" key="6">
    <source>
        <dbReference type="PROSITE" id="PS50089"/>
    </source>
</evidence>
<dbReference type="PANTHER" id="PTHR46293">
    <property type="entry name" value="E3 UBIQUITIN PROTEIN LIGASE DRIP1"/>
    <property type="match status" value="1"/>
</dbReference>
<dbReference type="InterPro" id="IPR013083">
    <property type="entry name" value="Znf_RING/FYVE/PHD"/>
</dbReference>
<dbReference type="SMART" id="SM00184">
    <property type="entry name" value="RING"/>
    <property type="match status" value="1"/>
</dbReference>
<dbReference type="InterPro" id="IPR017907">
    <property type="entry name" value="Znf_RING_CS"/>
</dbReference>
<dbReference type="OrthoDB" id="1305878at2759"/>
<dbReference type="GO" id="GO:0008270">
    <property type="term" value="F:zinc ion binding"/>
    <property type="evidence" value="ECO:0007669"/>
    <property type="project" value="UniProtKB-KW"/>
</dbReference>
<evidence type="ECO:0000313" key="8">
    <source>
        <dbReference type="Proteomes" id="UP000230069"/>
    </source>
</evidence>
<dbReference type="InParanoid" id="A0A2G5DNY6"/>
<evidence type="ECO:0000256" key="1">
    <source>
        <dbReference type="ARBA" id="ARBA00022723"/>
    </source>
</evidence>
<protein>
    <recommendedName>
        <fullName evidence="6">RING-type domain-containing protein</fullName>
    </recommendedName>
</protein>
<dbReference type="InterPro" id="IPR001841">
    <property type="entry name" value="Znf_RING"/>
</dbReference>
<proteinExistence type="predicted"/>
<dbReference type="EMBL" id="KZ305034">
    <property type="protein sequence ID" value="PIA45199.1"/>
    <property type="molecule type" value="Genomic_DNA"/>
</dbReference>
<feature type="region of interest" description="Disordered" evidence="5">
    <location>
        <begin position="161"/>
        <end position="205"/>
    </location>
</feature>
<feature type="compositionally biased region" description="Polar residues" evidence="5">
    <location>
        <begin position="254"/>
        <end position="263"/>
    </location>
</feature>
<dbReference type="AlphaFoldDB" id="A0A2G5DNY6"/>
<keyword evidence="2 4" id="KW-0863">Zinc-finger</keyword>
<sequence length="416" mass="46564">MTVKYLRVQRSVLEECFTCPICHDLFEKATTISECLHTYCNNCITEIFKKRGANVCPVCKIDLGCRPANTLRVDHNLQDIKSTVFPSDDNMVNAPEVTPSMSMPPRMRKERSLLSLGVITPQAQPSFTGRRTRVVARKAGALGGSKFSSGVDDFVDDYPDGTNSLGNSSKSTRNRRQNLSISEPSKCQIPRRHAENGDGPQAERVNAQEPFGGLVEVDKAPDDFARAKVTDTPNSEIGRRRNKGKELADESKGQNENNGTNGVSPELIPRNMNKRGRRRGTSLKVQGVSAQAVLDAMSIQQSRPRNPIWFSLVASPNQEEYGSLPQINPRYLRIKDNGMTILSIQKYLMMKLNLISEKEVEVWFMGELIPPTQQFKVLLDRWFQITAPAERIQAITGTSGEQFVMVLHYARNFENS</sequence>
<dbReference type="Pfam" id="PF00097">
    <property type="entry name" value="zf-C3HC4"/>
    <property type="match status" value="1"/>
</dbReference>
<feature type="domain" description="RING-type" evidence="6">
    <location>
        <begin position="19"/>
        <end position="60"/>
    </location>
</feature>
<dbReference type="Gene3D" id="3.30.40.10">
    <property type="entry name" value="Zinc/RING finger domain, C3HC4 (zinc finger)"/>
    <property type="match status" value="1"/>
</dbReference>
<evidence type="ECO:0000256" key="2">
    <source>
        <dbReference type="ARBA" id="ARBA00022771"/>
    </source>
</evidence>
<dbReference type="SUPFAM" id="SSF57850">
    <property type="entry name" value="RING/U-box"/>
    <property type="match status" value="1"/>
</dbReference>
<dbReference type="PANTHER" id="PTHR46293:SF1">
    <property type="entry name" value="OS03G0632800 PROTEIN"/>
    <property type="match status" value="1"/>
</dbReference>
<evidence type="ECO:0000256" key="5">
    <source>
        <dbReference type="SAM" id="MobiDB-lite"/>
    </source>
</evidence>
<evidence type="ECO:0000256" key="3">
    <source>
        <dbReference type="ARBA" id="ARBA00022833"/>
    </source>
</evidence>
<dbReference type="STRING" id="218851.A0A2G5DNY6"/>
<dbReference type="InterPro" id="IPR044807">
    <property type="entry name" value="DRIP1-like"/>
</dbReference>
<dbReference type="PROSITE" id="PS50089">
    <property type="entry name" value="ZF_RING_2"/>
    <property type="match status" value="1"/>
</dbReference>
<evidence type="ECO:0000313" key="7">
    <source>
        <dbReference type="EMBL" id="PIA45199.1"/>
    </source>
</evidence>
<evidence type="ECO:0000256" key="4">
    <source>
        <dbReference type="PROSITE-ProRule" id="PRU00175"/>
    </source>
</evidence>
<dbReference type="Proteomes" id="UP000230069">
    <property type="component" value="Unassembled WGS sequence"/>
</dbReference>
<feature type="compositionally biased region" description="Polar residues" evidence="5">
    <location>
        <begin position="161"/>
        <end position="185"/>
    </location>
</feature>
<dbReference type="GO" id="GO:0004842">
    <property type="term" value="F:ubiquitin-protein transferase activity"/>
    <property type="evidence" value="ECO:0007669"/>
    <property type="project" value="InterPro"/>
</dbReference>
<dbReference type="Gene3D" id="3.10.20.90">
    <property type="entry name" value="Phosphatidylinositol 3-kinase Catalytic Subunit, Chain A, domain 1"/>
    <property type="match status" value="1"/>
</dbReference>
<name>A0A2G5DNY6_AQUCA</name>
<keyword evidence="1" id="KW-0479">Metal-binding</keyword>
<accession>A0A2G5DNY6</accession>
<feature type="compositionally biased region" description="Basic and acidic residues" evidence="5">
    <location>
        <begin position="244"/>
        <end position="253"/>
    </location>
</feature>
<keyword evidence="8" id="KW-1185">Reference proteome</keyword>
<feature type="compositionally biased region" description="Basic residues" evidence="5">
    <location>
        <begin position="272"/>
        <end position="281"/>
    </location>
</feature>
<dbReference type="PROSITE" id="PS00518">
    <property type="entry name" value="ZF_RING_1"/>
    <property type="match status" value="1"/>
</dbReference>
<gene>
    <name evidence="7" type="ORF">AQUCO_01700616v1</name>
</gene>